<dbReference type="EMBL" id="REFZ01000002">
    <property type="protein sequence ID" value="RQH02599.1"/>
    <property type="molecule type" value="Genomic_DNA"/>
</dbReference>
<dbReference type="CDD" id="cd00448">
    <property type="entry name" value="YjgF_YER057c_UK114_family"/>
    <property type="match status" value="1"/>
</dbReference>
<organism evidence="1 2">
    <name type="scientific">Natrarchaeobius chitinivorans</name>
    <dbReference type="NCBI Taxonomy" id="1679083"/>
    <lineage>
        <taxon>Archaea</taxon>
        <taxon>Methanobacteriati</taxon>
        <taxon>Methanobacteriota</taxon>
        <taxon>Stenosarchaea group</taxon>
        <taxon>Halobacteria</taxon>
        <taxon>Halobacteriales</taxon>
        <taxon>Natrialbaceae</taxon>
        <taxon>Natrarchaeobius</taxon>
    </lineage>
</organism>
<dbReference type="AlphaFoldDB" id="A0A3N6MF79"/>
<dbReference type="SUPFAM" id="SSF55298">
    <property type="entry name" value="YjgF-like"/>
    <property type="match status" value="1"/>
</dbReference>
<comment type="caution">
    <text evidence="1">The sequence shown here is derived from an EMBL/GenBank/DDBJ whole genome shotgun (WGS) entry which is preliminary data.</text>
</comment>
<gene>
    <name evidence="1" type="ORF">EA472_04700</name>
</gene>
<protein>
    <submittedName>
        <fullName evidence="1">RidA family protein</fullName>
    </submittedName>
</protein>
<name>A0A3N6MF79_NATCH</name>
<evidence type="ECO:0000313" key="2">
    <source>
        <dbReference type="Proteomes" id="UP000281431"/>
    </source>
</evidence>
<dbReference type="PANTHER" id="PTHR43857:SF1">
    <property type="entry name" value="YJGH FAMILY PROTEIN"/>
    <property type="match status" value="1"/>
</dbReference>
<proteinExistence type="predicted"/>
<dbReference type="Gene3D" id="3.30.1330.40">
    <property type="entry name" value="RutC-like"/>
    <property type="match status" value="1"/>
</dbReference>
<dbReference type="Proteomes" id="UP000281431">
    <property type="component" value="Unassembled WGS sequence"/>
</dbReference>
<dbReference type="InterPro" id="IPR006175">
    <property type="entry name" value="YjgF/YER057c/UK114"/>
</dbReference>
<dbReference type="InterPro" id="IPR035959">
    <property type="entry name" value="RutC-like_sf"/>
</dbReference>
<reference evidence="1 2" key="1">
    <citation type="submission" date="2018-10" db="EMBL/GenBank/DDBJ databases">
        <title>Natrarchaeobius chitinivorans gen. nov., sp. nov., and Natrarchaeobius haloalkaliphilus sp. nov., alkaliphilic, chitin-utilizing haloarchaea from hypersaline alkaline lakes.</title>
        <authorList>
            <person name="Sorokin D.Y."/>
            <person name="Elcheninov A.G."/>
            <person name="Kostrikina N.A."/>
            <person name="Bale N.J."/>
            <person name="Sinninghe Damste J.S."/>
            <person name="Khijniak T.V."/>
            <person name="Kublanov I.V."/>
            <person name="Toshchakov S.V."/>
        </authorList>
    </citation>
    <scope>NUCLEOTIDE SEQUENCE [LARGE SCALE GENOMIC DNA]</scope>
    <source>
        <strain evidence="1 2">AArcht7</strain>
    </source>
</reference>
<accession>A0A3N6MF79</accession>
<dbReference type="PANTHER" id="PTHR43857">
    <property type="entry name" value="BLR7761 PROTEIN"/>
    <property type="match status" value="1"/>
</dbReference>
<dbReference type="Pfam" id="PF01042">
    <property type="entry name" value="Ribonuc_L-PSP"/>
    <property type="match status" value="1"/>
</dbReference>
<sequence length="133" mass="14464">MPIERINPDGMYDPPNDVLSQVVTATGDRQIHVAGTISEDEDGEIVGETIEEQTRKTLENVETSLEAAGATPEDVVRLTIYTVDAETFVADGDPHLRSFFGEETLPAATLIGVDHLARPEFLVELEVTAVVDE</sequence>
<keyword evidence="2" id="KW-1185">Reference proteome</keyword>
<dbReference type="OrthoDB" id="200859at2157"/>
<evidence type="ECO:0000313" key="1">
    <source>
        <dbReference type="EMBL" id="RQH02599.1"/>
    </source>
</evidence>